<feature type="domain" description="GtrA/DPMS transmembrane" evidence="7">
    <location>
        <begin position="10"/>
        <end position="102"/>
    </location>
</feature>
<evidence type="ECO:0000259" key="7">
    <source>
        <dbReference type="Pfam" id="PF04138"/>
    </source>
</evidence>
<evidence type="ECO:0000256" key="2">
    <source>
        <dbReference type="ARBA" id="ARBA00009399"/>
    </source>
</evidence>
<dbReference type="Proteomes" id="UP000275076">
    <property type="component" value="Unassembled WGS sequence"/>
</dbReference>
<dbReference type="OrthoDB" id="2666802at2"/>
<evidence type="ECO:0000256" key="3">
    <source>
        <dbReference type="ARBA" id="ARBA00022692"/>
    </source>
</evidence>
<reference evidence="8 9" key="1">
    <citation type="submission" date="2018-10" db="EMBL/GenBank/DDBJ databases">
        <title>Draft genome sequence of Bacillus salarius IM0101, isolated from a hypersaline soil in Inner Mongolia, China.</title>
        <authorList>
            <person name="Yamprayoonswat W."/>
            <person name="Boonvisut S."/>
            <person name="Jumpathong W."/>
            <person name="Sittihan S."/>
            <person name="Ruangsuj P."/>
            <person name="Wanthongcharoen S."/>
            <person name="Thongpramul N."/>
            <person name="Pimmason S."/>
            <person name="Yu B."/>
            <person name="Yasawong M."/>
        </authorList>
    </citation>
    <scope>NUCLEOTIDE SEQUENCE [LARGE SCALE GENOMIC DNA]</scope>
    <source>
        <strain evidence="8 9">IM0101</strain>
    </source>
</reference>
<keyword evidence="9" id="KW-1185">Reference proteome</keyword>
<evidence type="ECO:0000256" key="1">
    <source>
        <dbReference type="ARBA" id="ARBA00004141"/>
    </source>
</evidence>
<evidence type="ECO:0000313" key="8">
    <source>
        <dbReference type="EMBL" id="RSL28705.1"/>
    </source>
</evidence>
<feature type="transmembrane region" description="Helical" evidence="6">
    <location>
        <begin position="7"/>
        <end position="29"/>
    </location>
</feature>
<evidence type="ECO:0000256" key="5">
    <source>
        <dbReference type="ARBA" id="ARBA00023136"/>
    </source>
</evidence>
<comment type="similarity">
    <text evidence="2">Belongs to the GtrA family.</text>
</comment>
<keyword evidence="5 6" id="KW-0472">Membrane</keyword>
<dbReference type="PANTHER" id="PTHR38459:SF1">
    <property type="entry name" value="PROPHAGE BACTOPRENOL-LINKED GLUCOSE TRANSLOCASE HOMOLOG"/>
    <property type="match status" value="1"/>
</dbReference>
<gene>
    <name evidence="8" type="ORF">D7Z54_35215</name>
</gene>
<dbReference type="EMBL" id="RBVX01000228">
    <property type="protein sequence ID" value="RSL28705.1"/>
    <property type="molecule type" value="Genomic_DNA"/>
</dbReference>
<accession>A0A428MRK6</accession>
<keyword evidence="3 6" id="KW-0812">Transmembrane</keyword>
<feature type="transmembrane region" description="Helical" evidence="6">
    <location>
        <begin position="78"/>
        <end position="97"/>
    </location>
</feature>
<proteinExistence type="inferred from homology"/>
<dbReference type="Pfam" id="PF04138">
    <property type="entry name" value="GtrA_DPMS_TM"/>
    <property type="match status" value="1"/>
</dbReference>
<comment type="caution">
    <text evidence="8">The sequence shown here is derived from an EMBL/GenBank/DDBJ whole genome shotgun (WGS) entry which is preliminary data.</text>
</comment>
<evidence type="ECO:0000313" key="9">
    <source>
        <dbReference type="Proteomes" id="UP000275076"/>
    </source>
</evidence>
<dbReference type="InterPro" id="IPR051401">
    <property type="entry name" value="GtrA_CellWall_Glycosyl"/>
</dbReference>
<name>A0A428MRK6_9BACI</name>
<feature type="transmembrane region" description="Helical" evidence="6">
    <location>
        <begin position="35"/>
        <end position="57"/>
    </location>
</feature>
<feature type="non-terminal residue" evidence="8">
    <location>
        <position position="103"/>
    </location>
</feature>
<comment type="subcellular location">
    <subcellularLocation>
        <location evidence="1">Membrane</location>
        <topology evidence="1">Multi-pass membrane protein</topology>
    </subcellularLocation>
</comment>
<protein>
    <submittedName>
        <fullName evidence="8">GtrA family protein</fullName>
    </submittedName>
</protein>
<keyword evidence="4 6" id="KW-1133">Transmembrane helix</keyword>
<dbReference type="GO" id="GO:0000271">
    <property type="term" value="P:polysaccharide biosynthetic process"/>
    <property type="evidence" value="ECO:0007669"/>
    <property type="project" value="InterPro"/>
</dbReference>
<evidence type="ECO:0000256" key="4">
    <source>
        <dbReference type="ARBA" id="ARBA00022989"/>
    </source>
</evidence>
<evidence type="ECO:0000256" key="6">
    <source>
        <dbReference type="SAM" id="Phobius"/>
    </source>
</evidence>
<sequence>MKKTRQEFIRFIVVGIINTTHYYISYLILHEILGIHYMTAHITGFLISFIISFFLNAHFTFKIKPTLSKFLQFPLTQAFNIIASSVCVYMFVELFGIDSTFAP</sequence>
<dbReference type="GO" id="GO:0005886">
    <property type="term" value="C:plasma membrane"/>
    <property type="evidence" value="ECO:0007669"/>
    <property type="project" value="TreeGrafter"/>
</dbReference>
<dbReference type="InterPro" id="IPR007267">
    <property type="entry name" value="GtrA_DPMS_TM"/>
</dbReference>
<dbReference type="RefSeq" id="WP_143006082.1">
    <property type="nucleotide sequence ID" value="NZ_RBVX01000228.1"/>
</dbReference>
<dbReference type="AlphaFoldDB" id="A0A428MRK6"/>
<dbReference type="PANTHER" id="PTHR38459">
    <property type="entry name" value="PROPHAGE BACTOPRENOL-LINKED GLUCOSE TRANSLOCASE HOMOLOG"/>
    <property type="match status" value="1"/>
</dbReference>
<organism evidence="8 9">
    <name type="scientific">Salibacterium salarium</name>
    <dbReference type="NCBI Taxonomy" id="284579"/>
    <lineage>
        <taxon>Bacteria</taxon>
        <taxon>Bacillati</taxon>
        <taxon>Bacillota</taxon>
        <taxon>Bacilli</taxon>
        <taxon>Bacillales</taxon>
        <taxon>Bacillaceae</taxon>
    </lineage>
</organism>